<keyword evidence="2" id="KW-0805">Transcription regulation</keyword>
<sequence length="176" mass="19626">MKWIMTAAHPLVAAVKALYVDHHGWLTSWLRRRLECPEQAADLAHDTFLRLLTARVPPAELAQPRAYLVTAARRLMLDRLRRQRIEQAYLDAMALAAAALPQGAPSPEALMSAIQAVEQLAAALATLAPKGREAFLLHYLEDLSQPEVAARLRISVRMVQRYLAQGLLRCHQVLAP</sequence>
<evidence type="ECO:0000313" key="8">
    <source>
        <dbReference type="Proteomes" id="UP000494203"/>
    </source>
</evidence>
<evidence type="ECO:0000256" key="1">
    <source>
        <dbReference type="ARBA" id="ARBA00010641"/>
    </source>
</evidence>
<dbReference type="Pfam" id="PF04542">
    <property type="entry name" value="Sigma70_r2"/>
    <property type="match status" value="1"/>
</dbReference>
<dbReference type="InterPro" id="IPR007627">
    <property type="entry name" value="RNA_pol_sigma70_r2"/>
</dbReference>
<dbReference type="Pfam" id="PF08281">
    <property type="entry name" value="Sigma70_r4_2"/>
    <property type="match status" value="1"/>
</dbReference>
<proteinExistence type="inferred from homology"/>
<evidence type="ECO:0000256" key="2">
    <source>
        <dbReference type="ARBA" id="ARBA00023015"/>
    </source>
</evidence>
<feature type="domain" description="RNA polymerase sigma-70 region 2" evidence="5">
    <location>
        <begin position="18"/>
        <end position="84"/>
    </location>
</feature>
<reference evidence="7 8" key="1">
    <citation type="submission" date="2020-04" db="EMBL/GenBank/DDBJ databases">
        <authorList>
            <person name="De Canck E."/>
        </authorList>
    </citation>
    <scope>NUCLEOTIDE SEQUENCE [LARGE SCALE GENOMIC DNA]</scope>
    <source>
        <strain evidence="7 8">LMG 26788</strain>
    </source>
</reference>
<evidence type="ECO:0000256" key="3">
    <source>
        <dbReference type="ARBA" id="ARBA00023082"/>
    </source>
</evidence>
<feature type="domain" description="RNA polymerase sigma factor 70 region 4 type 2" evidence="6">
    <location>
        <begin position="118"/>
        <end position="170"/>
    </location>
</feature>
<dbReference type="InterPro" id="IPR013325">
    <property type="entry name" value="RNA_pol_sigma_r2"/>
</dbReference>
<dbReference type="InterPro" id="IPR013249">
    <property type="entry name" value="RNA_pol_sigma70_r4_t2"/>
</dbReference>
<protein>
    <submittedName>
        <fullName evidence="7">Putative RNA polymerase sigma factor FecI</fullName>
    </submittedName>
</protein>
<comment type="similarity">
    <text evidence="1">Belongs to the sigma-70 factor family. ECF subfamily.</text>
</comment>
<dbReference type="SUPFAM" id="SSF88946">
    <property type="entry name" value="Sigma2 domain of RNA polymerase sigma factors"/>
    <property type="match status" value="1"/>
</dbReference>
<dbReference type="Proteomes" id="UP000494203">
    <property type="component" value="Unassembled WGS sequence"/>
</dbReference>
<dbReference type="InterPro" id="IPR013324">
    <property type="entry name" value="RNA_pol_sigma_r3/r4-like"/>
</dbReference>
<dbReference type="GO" id="GO:0016987">
    <property type="term" value="F:sigma factor activity"/>
    <property type="evidence" value="ECO:0007669"/>
    <property type="project" value="UniProtKB-KW"/>
</dbReference>
<keyword evidence="8" id="KW-1185">Reference proteome</keyword>
<organism evidence="7 8">
    <name type="scientific">Achromobacter pulmonis</name>
    <dbReference type="NCBI Taxonomy" id="1389932"/>
    <lineage>
        <taxon>Bacteria</taxon>
        <taxon>Pseudomonadati</taxon>
        <taxon>Pseudomonadota</taxon>
        <taxon>Betaproteobacteria</taxon>
        <taxon>Burkholderiales</taxon>
        <taxon>Alcaligenaceae</taxon>
        <taxon>Achromobacter</taxon>
    </lineage>
</organism>
<accession>A0A6S7CVK2</accession>
<dbReference type="EMBL" id="CADIKZ010000006">
    <property type="protein sequence ID" value="CAB3865855.1"/>
    <property type="molecule type" value="Genomic_DNA"/>
</dbReference>
<dbReference type="GO" id="GO:0003677">
    <property type="term" value="F:DNA binding"/>
    <property type="evidence" value="ECO:0007669"/>
    <property type="project" value="InterPro"/>
</dbReference>
<gene>
    <name evidence="7" type="primary">fecI_5</name>
    <name evidence="7" type="ORF">LMG26788_02511</name>
</gene>
<evidence type="ECO:0000256" key="4">
    <source>
        <dbReference type="ARBA" id="ARBA00023163"/>
    </source>
</evidence>
<evidence type="ECO:0000259" key="5">
    <source>
        <dbReference type="Pfam" id="PF04542"/>
    </source>
</evidence>
<keyword evidence="3" id="KW-0731">Sigma factor</keyword>
<dbReference type="InterPro" id="IPR014284">
    <property type="entry name" value="RNA_pol_sigma-70_dom"/>
</dbReference>
<dbReference type="NCBIfam" id="TIGR02937">
    <property type="entry name" value="sigma70-ECF"/>
    <property type="match status" value="1"/>
</dbReference>
<dbReference type="SUPFAM" id="SSF88659">
    <property type="entry name" value="Sigma3 and sigma4 domains of RNA polymerase sigma factors"/>
    <property type="match status" value="1"/>
</dbReference>
<dbReference type="GO" id="GO:0006352">
    <property type="term" value="P:DNA-templated transcription initiation"/>
    <property type="evidence" value="ECO:0007669"/>
    <property type="project" value="InterPro"/>
</dbReference>
<dbReference type="AlphaFoldDB" id="A0A6S7CVK2"/>
<dbReference type="InterPro" id="IPR036388">
    <property type="entry name" value="WH-like_DNA-bd_sf"/>
</dbReference>
<evidence type="ECO:0000259" key="6">
    <source>
        <dbReference type="Pfam" id="PF08281"/>
    </source>
</evidence>
<evidence type="ECO:0000313" key="7">
    <source>
        <dbReference type="EMBL" id="CAB3865855.1"/>
    </source>
</evidence>
<keyword evidence="4" id="KW-0804">Transcription</keyword>
<dbReference type="Gene3D" id="1.10.10.10">
    <property type="entry name" value="Winged helix-like DNA-binding domain superfamily/Winged helix DNA-binding domain"/>
    <property type="match status" value="1"/>
</dbReference>
<dbReference type="Gene3D" id="1.10.1740.10">
    <property type="match status" value="1"/>
</dbReference>
<dbReference type="PANTHER" id="PTHR43133">
    <property type="entry name" value="RNA POLYMERASE ECF-TYPE SIGMA FACTO"/>
    <property type="match status" value="1"/>
</dbReference>
<dbReference type="InterPro" id="IPR039425">
    <property type="entry name" value="RNA_pol_sigma-70-like"/>
</dbReference>
<name>A0A6S7CVK2_9BURK</name>
<dbReference type="PANTHER" id="PTHR43133:SF63">
    <property type="entry name" value="RNA POLYMERASE SIGMA FACTOR FECI-RELATED"/>
    <property type="match status" value="1"/>
</dbReference>